<dbReference type="AlphaFoldDB" id="A7EXT9"/>
<protein>
    <submittedName>
        <fullName evidence="1">Uncharacterized protein</fullName>
    </submittedName>
</protein>
<dbReference type="GeneID" id="5484654"/>
<proteinExistence type="predicted"/>
<evidence type="ECO:0000313" key="2">
    <source>
        <dbReference type="Proteomes" id="UP000001312"/>
    </source>
</evidence>
<organism evidence="1 2">
    <name type="scientific">Sclerotinia sclerotiorum (strain ATCC 18683 / 1980 / Ss-1)</name>
    <name type="common">White mold</name>
    <name type="synonym">Whetzelinia sclerotiorum</name>
    <dbReference type="NCBI Taxonomy" id="665079"/>
    <lineage>
        <taxon>Eukaryota</taxon>
        <taxon>Fungi</taxon>
        <taxon>Dikarya</taxon>
        <taxon>Ascomycota</taxon>
        <taxon>Pezizomycotina</taxon>
        <taxon>Leotiomycetes</taxon>
        <taxon>Helotiales</taxon>
        <taxon>Sclerotiniaceae</taxon>
        <taxon>Sclerotinia</taxon>
    </lineage>
</organism>
<dbReference type="InParanoid" id="A7EXT9"/>
<dbReference type="KEGG" id="ssl:SS1G_10154"/>
<gene>
    <name evidence="1" type="ORF">SS1G_10154</name>
</gene>
<name>A7EXT9_SCLS1</name>
<dbReference type="Proteomes" id="UP000001312">
    <property type="component" value="Unassembled WGS sequence"/>
</dbReference>
<dbReference type="HOGENOM" id="CLU_3125938_0_0_1"/>
<dbReference type="RefSeq" id="XP_001588607.1">
    <property type="nucleotide sequence ID" value="XM_001588557.1"/>
</dbReference>
<dbReference type="EMBL" id="CH476635">
    <property type="protein sequence ID" value="EDN94281.1"/>
    <property type="molecule type" value="Genomic_DNA"/>
</dbReference>
<accession>A7EXT9</accession>
<sequence>MGWWVAGSISGEGGRVQTRSDFIELVCDLGHLKIVCARTIRNRVIRSLEEPESS</sequence>
<evidence type="ECO:0000313" key="1">
    <source>
        <dbReference type="EMBL" id="EDN94281.1"/>
    </source>
</evidence>
<keyword evidence="2" id="KW-1185">Reference proteome</keyword>
<reference evidence="2" key="1">
    <citation type="journal article" date="2011" name="PLoS Genet.">
        <title>Genomic analysis of the necrotrophic fungal pathogens Sclerotinia sclerotiorum and Botrytis cinerea.</title>
        <authorList>
            <person name="Amselem J."/>
            <person name="Cuomo C.A."/>
            <person name="van Kan J.A."/>
            <person name="Viaud M."/>
            <person name="Benito E.P."/>
            <person name="Couloux A."/>
            <person name="Coutinho P.M."/>
            <person name="de Vries R.P."/>
            <person name="Dyer P.S."/>
            <person name="Fillinger S."/>
            <person name="Fournier E."/>
            <person name="Gout L."/>
            <person name="Hahn M."/>
            <person name="Kohn L."/>
            <person name="Lapalu N."/>
            <person name="Plummer K.M."/>
            <person name="Pradier J.M."/>
            <person name="Quevillon E."/>
            <person name="Sharon A."/>
            <person name="Simon A."/>
            <person name="ten Have A."/>
            <person name="Tudzynski B."/>
            <person name="Tudzynski P."/>
            <person name="Wincker P."/>
            <person name="Andrew M."/>
            <person name="Anthouard V."/>
            <person name="Beever R.E."/>
            <person name="Beffa R."/>
            <person name="Benoit I."/>
            <person name="Bouzid O."/>
            <person name="Brault B."/>
            <person name="Chen Z."/>
            <person name="Choquer M."/>
            <person name="Collemare J."/>
            <person name="Cotton P."/>
            <person name="Danchin E.G."/>
            <person name="Da Silva C."/>
            <person name="Gautier A."/>
            <person name="Giraud C."/>
            <person name="Giraud T."/>
            <person name="Gonzalez C."/>
            <person name="Grossetete S."/>
            <person name="Guldener U."/>
            <person name="Henrissat B."/>
            <person name="Howlett B.J."/>
            <person name="Kodira C."/>
            <person name="Kretschmer M."/>
            <person name="Lappartient A."/>
            <person name="Leroch M."/>
            <person name="Levis C."/>
            <person name="Mauceli E."/>
            <person name="Neuveglise C."/>
            <person name="Oeser B."/>
            <person name="Pearson M."/>
            <person name="Poulain J."/>
            <person name="Poussereau N."/>
            <person name="Quesneville H."/>
            <person name="Rascle C."/>
            <person name="Schumacher J."/>
            <person name="Segurens B."/>
            <person name="Sexton A."/>
            <person name="Silva E."/>
            <person name="Sirven C."/>
            <person name="Soanes D.M."/>
            <person name="Talbot N.J."/>
            <person name="Templeton M."/>
            <person name="Yandava C."/>
            <person name="Yarden O."/>
            <person name="Zeng Q."/>
            <person name="Rollins J.A."/>
            <person name="Lebrun M.H."/>
            <person name="Dickman M."/>
        </authorList>
    </citation>
    <scope>NUCLEOTIDE SEQUENCE [LARGE SCALE GENOMIC DNA]</scope>
    <source>
        <strain evidence="2">ATCC 18683 / 1980 / Ss-1</strain>
    </source>
</reference>